<keyword evidence="3 6" id="KW-0238">DNA-binding</keyword>
<evidence type="ECO:0000256" key="3">
    <source>
        <dbReference type="ARBA" id="ARBA00023125"/>
    </source>
</evidence>
<dbReference type="SUPFAM" id="SSF46785">
    <property type="entry name" value="Winged helix' DNA-binding domain"/>
    <property type="match status" value="1"/>
</dbReference>
<dbReference type="Gene3D" id="3.40.190.290">
    <property type="match status" value="1"/>
</dbReference>
<evidence type="ECO:0000256" key="4">
    <source>
        <dbReference type="ARBA" id="ARBA00023163"/>
    </source>
</evidence>
<keyword evidence="2" id="KW-0805">Transcription regulation</keyword>
<dbReference type="Pfam" id="PF00126">
    <property type="entry name" value="HTH_1"/>
    <property type="match status" value="1"/>
</dbReference>
<dbReference type="InterPro" id="IPR036390">
    <property type="entry name" value="WH_DNA-bd_sf"/>
</dbReference>
<accession>A0A1I0IC97</accession>
<keyword evidence="4" id="KW-0804">Transcription</keyword>
<dbReference type="Gene3D" id="1.10.10.10">
    <property type="entry name" value="Winged helix-like DNA-binding domain superfamily/Winged helix DNA-binding domain"/>
    <property type="match status" value="1"/>
</dbReference>
<dbReference type="Pfam" id="PF03466">
    <property type="entry name" value="LysR_substrate"/>
    <property type="match status" value="1"/>
</dbReference>
<comment type="similarity">
    <text evidence="1">Belongs to the LysR transcriptional regulatory family.</text>
</comment>
<dbReference type="SUPFAM" id="SSF53850">
    <property type="entry name" value="Periplasmic binding protein-like II"/>
    <property type="match status" value="1"/>
</dbReference>
<evidence type="ECO:0000313" key="7">
    <source>
        <dbReference type="Proteomes" id="UP000199180"/>
    </source>
</evidence>
<dbReference type="PROSITE" id="PS50931">
    <property type="entry name" value="HTH_LYSR"/>
    <property type="match status" value="1"/>
</dbReference>
<dbReference type="GO" id="GO:0010628">
    <property type="term" value="P:positive regulation of gene expression"/>
    <property type="evidence" value="ECO:0007669"/>
    <property type="project" value="TreeGrafter"/>
</dbReference>
<dbReference type="EMBL" id="FOHO01000015">
    <property type="protein sequence ID" value="SET93503.1"/>
    <property type="molecule type" value="Genomic_DNA"/>
</dbReference>
<evidence type="ECO:0000313" key="6">
    <source>
        <dbReference type="EMBL" id="SET93503.1"/>
    </source>
</evidence>
<dbReference type="PANTHER" id="PTHR30427">
    <property type="entry name" value="TRANSCRIPTIONAL ACTIVATOR PROTEIN LYSR"/>
    <property type="match status" value="1"/>
</dbReference>
<organism evidence="6 7">
    <name type="scientific">Paracoccus homiensis</name>
    <dbReference type="NCBI Taxonomy" id="364199"/>
    <lineage>
        <taxon>Bacteria</taxon>
        <taxon>Pseudomonadati</taxon>
        <taxon>Pseudomonadota</taxon>
        <taxon>Alphaproteobacteria</taxon>
        <taxon>Rhodobacterales</taxon>
        <taxon>Paracoccaceae</taxon>
        <taxon>Paracoccus</taxon>
    </lineage>
</organism>
<dbReference type="PRINTS" id="PR00039">
    <property type="entry name" value="HTHLYSR"/>
</dbReference>
<dbReference type="GO" id="GO:0043565">
    <property type="term" value="F:sequence-specific DNA binding"/>
    <property type="evidence" value="ECO:0007669"/>
    <property type="project" value="TreeGrafter"/>
</dbReference>
<dbReference type="InterPro" id="IPR000847">
    <property type="entry name" value="LysR_HTH_N"/>
</dbReference>
<dbReference type="STRING" id="364199.SAMN04489858_11527"/>
<dbReference type="Proteomes" id="UP000199180">
    <property type="component" value="Unassembled WGS sequence"/>
</dbReference>
<protein>
    <submittedName>
        <fullName evidence="6">DNA-binding transcriptional regulator, LysR family</fullName>
    </submittedName>
</protein>
<evidence type="ECO:0000256" key="2">
    <source>
        <dbReference type="ARBA" id="ARBA00023015"/>
    </source>
</evidence>
<evidence type="ECO:0000259" key="5">
    <source>
        <dbReference type="PROSITE" id="PS50931"/>
    </source>
</evidence>
<feature type="domain" description="HTH lysR-type" evidence="5">
    <location>
        <begin position="1"/>
        <end position="58"/>
    </location>
</feature>
<dbReference type="InterPro" id="IPR005119">
    <property type="entry name" value="LysR_subst-bd"/>
</dbReference>
<dbReference type="OrthoDB" id="7260751at2"/>
<keyword evidence="7" id="KW-1185">Reference proteome</keyword>
<evidence type="ECO:0000256" key="1">
    <source>
        <dbReference type="ARBA" id="ARBA00009437"/>
    </source>
</evidence>
<dbReference type="InterPro" id="IPR036388">
    <property type="entry name" value="WH-like_DNA-bd_sf"/>
</dbReference>
<sequence length="308" mass="34311">MNSKQLTVFHEVMRCGSFSEAARNLNRTQPAISAMVANLEQELGYKLFIRRSGQLLPVPEAHYLFAETQDIMDRMRTVEMNMKRVGELEQGQLRMVSMPGPSVVLIPRLIARFASTRTGLNIALLTRSSAQVRHLIATQQFDVGLADWSDEDIPDNGLLTHDRVTLNCVCALPAGDPLAARPVIAPQDLRERDLAALYPGHVTYRLTSQAFAQAGVPFHPRFETQYFYPLLSFVETGLACAVVDQLTAESYRLAHPEHPQVVFRPFAPVVPFSVAIVTPMHRPLSRISQAFAATLKRELESYVTPAAT</sequence>
<dbReference type="AlphaFoldDB" id="A0A1I0IC97"/>
<dbReference type="GO" id="GO:0003700">
    <property type="term" value="F:DNA-binding transcription factor activity"/>
    <property type="evidence" value="ECO:0007669"/>
    <property type="project" value="InterPro"/>
</dbReference>
<dbReference type="RefSeq" id="WP_090737058.1">
    <property type="nucleotide sequence ID" value="NZ_FOHO01000015.1"/>
</dbReference>
<proteinExistence type="inferred from homology"/>
<name>A0A1I0IC97_9RHOB</name>
<dbReference type="PANTHER" id="PTHR30427:SF1">
    <property type="entry name" value="TRANSCRIPTIONAL ACTIVATOR PROTEIN LYSR"/>
    <property type="match status" value="1"/>
</dbReference>
<gene>
    <name evidence="6" type="ORF">SAMN04489858_11527</name>
</gene>
<reference evidence="6 7" key="1">
    <citation type="submission" date="2016-10" db="EMBL/GenBank/DDBJ databases">
        <authorList>
            <person name="de Groot N.N."/>
        </authorList>
    </citation>
    <scope>NUCLEOTIDE SEQUENCE [LARGE SCALE GENOMIC DNA]</scope>
    <source>
        <strain evidence="6 7">DSM 17862</strain>
    </source>
</reference>